<evidence type="ECO:0000313" key="3">
    <source>
        <dbReference type="Proteomes" id="UP001444071"/>
    </source>
</evidence>
<reference evidence="2 3" key="1">
    <citation type="submission" date="2021-06" db="EMBL/GenBank/DDBJ databases">
        <authorList>
            <person name="Palmer J.M."/>
        </authorList>
    </citation>
    <scope>NUCLEOTIDE SEQUENCE [LARGE SCALE GENOMIC DNA]</scope>
    <source>
        <strain evidence="2 3">XR_2019</strain>
        <tissue evidence="2">Muscle</tissue>
    </source>
</reference>
<evidence type="ECO:0000313" key="2">
    <source>
        <dbReference type="EMBL" id="MEQ2265189.1"/>
    </source>
</evidence>
<keyword evidence="3" id="KW-1185">Reference proteome</keyword>
<proteinExistence type="predicted"/>
<gene>
    <name evidence="2" type="ORF">XENORESO_003644</name>
</gene>
<sequence>MSREIPAGFLVQEASEAVRFVQGGGSGSSILSIRASSSETRRLLQQLYQTRTDVTPAQTLHVLKAKAPGRSGCASPGRQTSGEGGEGGAQLQPQQRDLD</sequence>
<comment type="caution">
    <text evidence="2">The sequence shown here is derived from an EMBL/GenBank/DDBJ whole genome shotgun (WGS) entry which is preliminary data.</text>
</comment>
<name>A0ABV0W6V6_9TELE</name>
<dbReference type="Proteomes" id="UP001444071">
    <property type="component" value="Unassembled WGS sequence"/>
</dbReference>
<protein>
    <submittedName>
        <fullName evidence="2">Uncharacterized protein</fullName>
    </submittedName>
</protein>
<organism evidence="2 3">
    <name type="scientific">Xenotaenia resolanae</name>
    <dbReference type="NCBI Taxonomy" id="208358"/>
    <lineage>
        <taxon>Eukaryota</taxon>
        <taxon>Metazoa</taxon>
        <taxon>Chordata</taxon>
        <taxon>Craniata</taxon>
        <taxon>Vertebrata</taxon>
        <taxon>Euteleostomi</taxon>
        <taxon>Actinopterygii</taxon>
        <taxon>Neopterygii</taxon>
        <taxon>Teleostei</taxon>
        <taxon>Neoteleostei</taxon>
        <taxon>Acanthomorphata</taxon>
        <taxon>Ovalentaria</taxon>
        <taxon>Atherinomorphae</taxon>
        <taxon>Cyprinodontiformes</taxon>
        <taxon>Goodeidae</taxon>
        <taxon>Xenotaenia</taxon>
    </lineage>
</organism>
<dbReference type="EMBL" id="JAHRIM010031661">
    <property type="protein sequence ID" value="MEQ2265189.1"/>
    <property type="molecule type" value="Genomic_DNA"/>
</dbReference>
<feature type="region of interest" description="Disordered" evidence="1">
    <location>
        <begin position="66"/>
        <end position="99"/>
    </location>
</feature>
<accession>A0ABV0W6V6</accession>
<evidence type="ECO:0000256" key="1">
    <source>
        <dbReference type="SAM" id="MobiDB-lite"/>
    </source>
</evidence>